<dbReference type="InterPro" id="IPR023631">
    <property type="entry name" value="Amidase_dom"/>
</dbReference>
<dbReference type="InterPro" id="IPR036928">
    <property type="entry name" value="AS_sf"/>
</dbReference>
<gene>
    <name evidence="2" type="ORF">GCM10008956_03030</name>
</gene>
<dbReference type="PANTHER" id="PTHR11895:SF151">
    <property type="entry name" value="GLUTAMYL-TRNA(GLN) AMIDOTRANSFERASE SUBUNIT A"/>
    <property type="match status" value="1"/>
</dbReference>
<accession>A0A8H9L6B9</accession>
<proteinExistence type="predicted"/>
<protein>
    <submittedName>
        <fullName evidence="2">Amidase</fullName>
    </submittedName>
</protein>
<evidence type="ECO:0000313" key="2">
    <source>
        <dbReference type="EMBL" id="GGM30380.1"/>
    </source>
</evidence>
<name>A0A8H9L6B9_9DEIO</name>
<dbReference type="PANTHER" id="PTHR11895">
    <property type="entry name" value="TRANSAMIDASE"/>
    <property type="match status" value="1"/>
</dbReference>
<dbReference type="PROSITE" id="PS00571">
    <property type="entry name" value="AMIDASES"/>
    <property type="match status" value="1"/>
</dbReference>
<dbReference type="Gene3D" id="3.90.1300.10">
    <property type="entry name" value="Amidase signature (AS) domain"/>
    <property type="match status" value="1"/>
</dbReference>
<reference evidence="3" key="1">
    <citation type="journal article" date="2019" name="Int. J. Syst. Evol. Microbiol.">
        <title>The Global Catalogue of Microorganisms (GCM) 10K type strain sequencing project: providing services to taxonomists for standard genome sequencing and annotation.</title>
        <authorList>
            <consortium name="The Broad Institute Genomics Platform"/>
            <consortium name="The Broad Institute Genome Sequencing Center for Infectious Disease"/>
            <person name="Wu L."/>
            <person name="Ma J."/>
        </authorList>
    </citation>
    <scope>NUCLEOTIDE SEQUENCE [LARGE SCALE GENOMIC DNA]</scope>
    <source>
        <strain evidence="3">JCM 31047</strain>
    </source>
</reference>
<dbReference type="SUPFAM" id="SSF75304">
    <property type="entry name" value="Amidase signature (AS) enzymes"/>
    <property type="match status" value="1"/>
</dbReference>
<feature type="domain" description="Amidase" evidence="1">
    <location>
        <begin position="27"/>
        <end position="384"/>
    </location>
</feature>
<dbReference type="InterPro" id="IPR000120">
    <property type="entry name" value="Amidase"/>
</dbReference>
<dbReference type="RefSeq" id="WP_110830631.1">
    <property type="nucleotide sequence ID" value="NZ_BMQG01000001.1"/>
</dbReference>
<organism evidence="2 3">
    <name type="scientific">Deinococcus arenae</name>
    <dbReference type="NCBI Taxonomy" id="1452751"/>
    <lineage>
        <taxon>Bacteria</taxon>
        <taxon>Thermotogati</taxon>
        <taxon>Deinococcota</taxon>
        <taxon>Deinococci</taxon>
        <taxon>Deinococcales</taxon>
        <taxon>Deinococcaceae</taxon>
        <taxon>Deinococcus</taxon>
    </lineage>
</organism>
<dbReference type="EMBL" id="BMQG01000001">
    <property type="protein sequence ID" value="GGM30380.1"/>
    <property type="molecule type" value="Genomic_DNA"/>
</dbReference>
<comment type="caution">
    <text evidence="2">The sequence shown here is derived from an EMBL/GenBank/DDBJ whole genome shotgun (WGS) entry which is preliminary data.</text>
</comment>
<dbReference type="Proteomes" id="UP000600547">
    <property type="component" value="Unassembled WGS sequence"/>
</dbReference>
<dbReference type="AlphaFoldDB" id="A0A8H9L6B9"/>
<dbReference type="Pfam" id="PF01425">
    <property type="entry name" value="Amidase"/>
    <property type="match status" value="1"/>
</dbReference>
<keyword evidence="3" id="KW-1185">Reference proteome</keyword>
<sequence length="397" mass="41151">MSDPASPTGRPDPQRAWAFLPASPLPGAPDGPLRGLSFSVKDLFGVPGWPLRASTRAPVPDPGVSPLVERLLALGASAAGKTHLHEIALGITGLNGFGGTGHPTLPGRVPGGSSSGAAVSVALKQVDFALGTDTGGSIRVPAAWCGVVGFKPTKDHPAWPTGGVLPLSVTCDHAGPLARDVATVTRVHEALTGHAAPPVPLDGLRVGLWCPAGWVTDDVRAALLDVTDTLRRAGATVDPVEFPEVLDAYSPIVLSEAAQVHRAALRLDDPGFLPFTLASLRQGAALTGAEVQAAHGRRATYRAQLDDLLTRFDLLLAPAVPTPPPAQGQDEVLLPDGPTPLRRAVLRLTAPFSLLGAPVVTLPTRTPFVGAQVIAPHGQDDRLLGLAQRLERTLETP</sequence>
<evidence type="ECO:0000313" key="3">
    <source>
        <dbReference type="Proteomes" id="UP000600547"/>
    </source>
</evidence>
<dbReference type="GO" id="GO:0003824">
    <property type="term" value="F:catalytic activity"/>
    <property type="evidence" value="ECO:0007669"/>
    <property type="project" value="InterPro"/>
</dbReference>
<dbReference type="InterPro" id="IPR020556">
    <property type="entry name" value="Amidase_CS"/>
</dbReference>
<evidence type="ECO:0000259" key="1">
    <source>
        <dbReference type="Pfam" id="PF01425"/>
    </source>
</evidence>